<organism evidence="1 2">
    <name type="scientific">Nostoc sphaeroides CCNUC1</name>
    <dbReference type="NCBI Taxonomy" id="2653204"/>
    <lineage>
        <taxon>Bacteria</taxon>
        <taxon>Bacillati</taxon>
        <taxon>Cyanobacteriota</taxon>
        <taxon>Cyanophyceae</taxon>
        <taxon>Nostocales</taxon>
        <taxon>Nostocaceae</taxon>
        <taxon>Nostoc</taxon>
    </lineage>
</organism>
<sequence length="144" mass="16340">MYLDIARFLLGKFLMGMGNGKNRFLSCVVNAVQYMGRVTAIKAIRLFSLIVISGTFFVLSSSWRSPVIALPPPEDTPEEILRTKIIIEARSPIDGESLTAAEYIQLQAQLQLAPPPKLDPKIREQIFLLRLRKTLLQFFPFLNF</sequence>
<keyword evidence="2" id="KW-1185">Reference proteome</keyword>
<name>A0A5P8VXC2_9NOSO</name>
<protein>
    <recommendedName>
        <fullName evidence="3">Glutathione S-transferase</fullName>
    </recommendedName>
</protein>
<gene>
    <name evidence="1" type="ORF">GXM_02499</name>
</gene>
<evidence type="ECO:0000313" key="1">
    <source>
        <dbReference type="EMBL" id="QFS45024.1"/>
    </source>
</evidence>
<evidence type="ECO:0000313" key="2">
    <source>
        <dbReference type="Proteomes" id="UP000326678"/>
    </source>
</evidence>
<dbReference type="EMBL" id="CP045226">
    <property type="protein sequence ID" value="QFS45024.1"/>
    <property type="molecule type" value="Genomic_DNA"/>
</dbReference>
<reference evidence="1 2" key="1">
    <citation type="submission" date="2019-10" db="EMBL/GenBank/DDBJ databases">
        <title>Genomic and transcriptomic insights into the perfect genentic adaptation of a filamentous nitrogen-fixing cyanobacterium to rice fields.</title>
        <authorList>
            <person name="Chen Z."/>
        </authorList>
    </citation>
    <scope>NUCLEOTIDE SEQUENCE [LARGE SCALE GENOMIC DNA]</scope>
    <source>
        <strain evidence="1">CCNUC1</strain>
    </source>
</reference>
<accession>A0A5P8VXC2</accession>
<dbReference type="AlphaFoldDB" id="A0A5P8VXC2"/>
<dbReference type="Proteomes" id="UP000326678">
    <property type="component" value="Chromosome Gxm1"/>
</dbReference>
<proteinExistence type="predicted"/>
<evidence type="ECO:0008006" key="3">
    <source>
        <dbReference type="Google" id="ProtNLM"/>
    </source>
</evidence>
<dbReference type="KEGG" id="nsh:GXM_02499"/>